<sequence>MSRDSLTKWLTGEDARLDWARTKLESTLKKDEHRSSQSAQTRRYPGTSTEQSTKPKRAISDPRITFWTRRAEVLQSGDVPWRSEDPHRYQIPKLGDSWHECHNLTEKYDNELCDAWKEEVDKLLIFAGLFSATVTAFVVESYKWLQEDSEDVSVRLLAFMATQLANTSTPLPIELRQQPFSVSASEVRINAVWFLSLTLALSTVLIGILCLQWLREYQRDAALSHKDAVALRQMRYEGLLYWRVPDILSILPILLQTSLVLFFFGLLELLWTRNIIVATFITAAVGIVMFFLAATTALPVLQYVFTADPHLRVHQCPYKSPQSWLFYQIGTTFFLLLDSLHLWWWGLEESPSTRRLLKSRGDLNWLNFDMRWRTLRDAQEVVRGTPRKLLDWDDIVHGLQWLNATFSQSVNGVYPIHHALVDLDIPAAAATVSGLYLDGQIDNATLRVMLDDRFSPTESQKRDILAAYYLHIHQNSHPTLKTSYIEIVIRILNSQEVPRPFYDWLSEILQELVSSSPKPTQSEITVQVLLCVKNVITRHRGLQILDIVVAWALLNRLLFPSFASIQEDSGISISMNLNHLKLACGLFEEFETWIADGKEIERYERVKLCAEGMMTVFSLSPNIAWLQSMCPEMSKATSLARALEDHLATMGGPAVVLMRERWWLDYWDAYTESDWNRLMQNFRGADEAPV</sequence>
<name>A0A9P6D3L7_9AGAR</name>
<keyword evidence="2" id="KW-0472">Membrane</keyword>
<keyword evidence="2" id="KW-0812">Transmembrane</keyword>
<feature type="transmembrane region" description="Helical" evidence="2">
    <location>
        <begin position="192"/>
        <end position="214"/>
    </location>
</feature>
<protein>
    <recommendedName>
        <fullName evidence="3">DUF6535 domain-containing protein</fullName>
    </recommendedName>
</protein>
<feature type="domain" description="DUF6535" evidence="3">
    <location>
        <begin position="98"/>
        <end position="272"/>
    </location>
</feature>
<proteinExistence type="predicted"/>
<evidence type="ECO:0000259" key="3">
    <source>
        <dbReference type="Pfam" id="PF20153"/>
    </source>
</evidence>
<evidence type="ECO:0000313" key="5">
    <source>
        <dbReference type="Proteomes" id="UP000807469"/>
    </source>
</evidence>
<dbReference type="Proteomes" id="UP000807469">
    <property type="component" value="Unassembled WGS sequence"/>
</dbReference>
<dbReference type="AlphaFoldDB" id="A0A9P6D3L7"/>
<feature type="transmembrane region" description="Helical" evidence="2">
    <location>
        <begin position="277"/>
        <end position="305"/>
    </location>
</feature>
<reference evidence="4" key="1">
    <citation type="submission" date="2020-11" db="EMBL/GenBank/DDBJ databases">
        <authorList>
            <consortium name="DOE Joint Genome Institute"/>
            <person name="Ahrendt S."/>
            <person name="Riley R."/>
            <person name="Andreopoulos W."/>
            <person name="Labutti K."/>
            <person name="Pangilinan J."/>
            <person name="Ruiz-Duenas F.J."/>
            <person name="Barrasa J.M."/>
            <person name="Sanchez-Garcia M."/>
            <person name="Camarero S."/>
            <person name="Miyauchi S."/>
            <person name="Serrano A."/>
            <person name="Linde D."/>
            <person name="Babiker R."/>
            <person name="Drula E."/>
            <person name="Ayuso-Fernandez I."/>
            <person name="Pacheco R."/>
            <person name="Padilla G."/>
            <person name="Ferreira P."/>
            <person name="Barriuso J."/>
            <person name="Kellner H."/>
            <person name="Castanera R."/>
            <person name="Alfaro M."/>
            <person name="Ramirez L."/>
            <person name="Pisabarro A.G."/>
            <person name="Kuo A."/>
            <person name="Tritt A."/>
            <person name="Lipzen A."/>
            <person name="He G."/>
            <person name="Yan M."/>
            <person name="Ng V."/>
            <person name="Cullen D."/>
            <person name="Martin F."/>
            <person name="Rosso M.-N."/>
            <person name="Henrissat B."/>
            <person name="Hibbett D."/>
            <person name="Martinez A.T."/>
            <person name="Grigoriev I.V."/>
        </authorList>
    </citation>
    <scope>NUCLEOTIDE SEQUENCE</scope>
    <source>
        <strain evidence="4">CIRM-BRFM 674</strain>
    </source>
</reference>
<accession>A0A9P6D3L7</accession>
<evidence type="ECO:0000256" key="1">
    <source>
        <dbReference type="SAM" id="MobiDB-lite"/>
    </source>
</evidence>
<evidence type="ECO:0000313" key="4">
    <source>
        <dbReference type="EMBL" id="KAF9481748.1"/>
    </source>
</evidence>
<dbReference type="OrthoDB" id="2756178at2759"/>
<gene>
    <name evidence="4" type="ORF">BDN70DRAFT_930582</name>
</gene>
<dbReference type="InterPro" id="IPR045338">
    <property type="entry name" value="DUF6535"/>
</dbReference>
<evidence type="ECO:0000256" key="2">
    <source>
        <dbReference type="SAM" id="Phobius"/>
    </source>
</evidence>
<dbReference type="EMBL" id="MU155174">
    <property type="protein sequence ID" value="KAF9481748.1"/>
    <property type="molecule type" value="Genomic_DNA"/>
</dbReference>
<organism evidence="4 5">
    <name type="scientific">Pholiota conissans</name>
    <dbReference type="NCBI Taxonomy" id="109636"/>
    <lineage>
        <taxon>Eukaryota</taxon>
        <taxon>Fungi</taxon>
        <taxon>Dikarya</taxon>
        <taxon>Basidiomycota</taxon>
        <taxon>Agaricomycotina</taxon>
        <taxon>Agaricomycetes</taxon>
        <taxon>Agaricomycetidae</taxon>
        <taxon>Agaricales</taxon>
        <taxon>Agaricineae</taxon>
        <taxon>Strophariaceae</taxon>
        <taxon>Pholiota</taxon>
    </lineage>
</organism>
<keyword evidence="5" id="KW-1185">Reference proteome</keyword>
<feature type="region of interest" description="Disordered" evidence="1">
    <location>
        <begin position="27"/>
        <end position="58"/>
    </location>
</feature>
<comment type="caution">
    <text evidence="4">The sequence shown here is derived from an EMBL/GenBank/DDBJ whole genome shotgun (WGS) entry which is preliminary data.</text>
</comment>
<feature type="transmembrane region" description="Helical" evidence="2">
    <location>
        <begin position="247"/>
        <end position="270"/>
    </location>
</feature>
<keyword evidence="2" id="KW-1133">Transmembrane helix</keyword>
<dbReference type="Pfam" id="PF20153">
    <property type="entry name" value="DUF6535"/>
    <property type="match status" value="1"/>
</dbReference>
<feature type="compositionally biased region" description="Polar residues" evidence="1">
    <location>
        <begin position="36"/>
        <end position="52"/>
    </location>
</feature>